<gene>
    <name evidence="2" type="ORF">GCM10010102_28610</name>
</gene>
<keyword evidence="3" id="KW-1185">Reference proteome</keyword>
<dbReference type="Proteomes" id="UP000655589">
    <property type="component" value="Unassembled WGS sequence"/>
</dbReference>
<sequence length="353" mass="38401">MSPAPILPAELLDLASRQERLVGITQCLDAGLTRQRVHRLVRAGSWARVTRGVYDTCVDPVPQRLRDGRYDHLRRRAAWVGLLAYPDGVATGACALALLGVGGLPVLVTPEVSRPARMDAGVRPGTTLRRYGTFPVIRWHGRDVAETAHALAQGLLTLPRDNAVAVLGDALRAGRVPDLGEIAALIRGRRGATRVRPWLALVSRHDGSPAETFARLSLIDHGVPPDGQQIEFWADGRFLGRVDFCWVLPDGRYLVVEIDGREFHAGSEMLADDAARQNRLVGSGRLVLLRFPAPRSSGDGDLGRQVAAHLARFRRRSASAVPPSVDLTTRLSPGRSVQSLVRPMADLAERALQ</sequence>
<evidence type="ECO:0000259" key="1">
    <source>
        <dbReference type="Pfam" id="PF13338"/>
    </source>
</evidence>
<dbReference type="Pfam" id="PF13338">
    <property type="entry name" value="AbiEi_4"/>
    <property type="match status" value="1"/>
</dbReference>
<proteinExistence type="predicted"/>
<accession>A0A8H9GIU2</accession>
<comment type="caution">
    <text evidence="2">The sequence shown here is derived from an EMBL/GenBank/DDBJ whole genome shotgun (WGS) entry which is preliminary data.</text>
</comment>
<protein>
    <recommendedName>
        <fullName evidence="1">AbiEi antitoxin N-terminal domain-containing protein</fullName>
    </recommendedName>
</protein>
<evidence type="ECO:0000313" key="2">
    <source>
        <dbReference type="EMBL" id="GGM31508.1"/>
    </source>
</evidence>
<feature type="domain" description="AbiEi antitoxin N-terminal" evidence="1">
    <location>
        <begin position="10"/>
        <end position="54"/>
    </location>
</feature>
<dbReference type="AlphaFoldDB" id="A0A8H9GIU2"/>
<dbReference type="EMBL" id="BMPT01000011">
    <property type="protein sequence ID" value="GGM31508.1"/>
    <property type="molecule type" value="Genomic_DNA"/>
</dbReference>
<name>A0A8H9GIU2_9MICO</name>
<organism evidence="2 3">
    <name type="scientific">Promicromonospora citrea</name>
    <dbReference type="NCBI Taxonomy" id="43677"/>
    <lineage>
        <taxon>Bacteria</taxon>
        <taxon>Bacillati</taxon>
        <taxon>Actinomycetota</taxon>
        <taxon>Actinomycetes</taxon>
        <taxon>Micrococcales</taxon>
        <taxon>Promicromonosporaceae</taxon>
        <taxon>Promicromonospora</taxon>
    </lineage>
</organism>
<dbReference type="RefSeq" id="WP_171104152.1">
    <property type="nucleotide sequence ID" value="NZ_BMPT01000011.1"/>
</dbReference>
<reference evidence="2" key="2">
    <citation type="submission" date="2020-09" db="EMBL/GenBank/DDBJ databases">
        <authorList>
            <person name="Sun Q."/>
            <person name="Ohkuma M."/>
        </authorList>
    </citation>
    <scope>NUCLEOTIDE SEQUENCE</scope>
    <source>
        <strain evidence="2">JCM 3051</strain>
    </source>
</reference>
<dbReference type="InterPro" id="IPR025159">
    <property type="entry name" value="AbiEi_N"/>
</dbReference>
<reference evidence="2" key="1">
    <citation type="journal article" date="2014" name="Int. J. Syst. Evol. Microbiol.">
        <title>Complete genome sequence of Corynebacterium casei LMG S-19264T (=DSM 44701T), isolated from a smear-ripened cheese.</title>
        <authorList>
            <consortium name="US DOE Joint Genome Institute (JGI-PGF)"/>
            <person name="Walter F."/>
            <person name="Albersmeier A."/>
            <person name="Kalinowski J."/>
            <person name="Ruckert C."/>
        </authorList>
    </citation>
    <scope>NUCLEOTIDE SEQUENCE</scope>
    <source>
        <strain evidence="2">JCM 3051</strain>
    </source>
</reference>
<evidence type="ECO:0000313" key="3">
    <source>
        <dbReference type="Proteomes" id="UP000655589"/>
    </source>
</evidence>